<keyword evidence="3" id="KW-1185">Reference proteome</keyword>
<protein>
    <submittedName>
        <fullName evidence="2">Uncharacterized protein</fullName>
    </submittedName>
</protein>
<name>A0A067SHI4_GALM3</name>
<dbReference type="Proteomes" id="UP000027222">
    <property type="component" value="Unassembled WGS sequence"/>
</dbReference>
<feature type="region of interest" description="Disordered" evidence="1">
    <location>
        <begin position="176"/>
        <end position="197"/>
    </location>
</feature>
<dbReference type="EMBL" id="KL142397">
    <property type="protein sequence ID" value="KDR70366.1"/>
    <property type="molecule type" value="Genomic_DNA"/>
</dbReference>
<feature type="region of interest" description="Disordered" evidence="1">
    <location>
        <begin position="255"/>
        <end position="303"/>
    </location>
</feature>
<dbReference type="HOGENOM" id="CLU_750152_0_0_1"/>
<organism evidence="2 3">
    <name type="scientific">Galerina marginata (strain CBS 339.88)</name>
    <dbReference type="NCBI Taxonomy" id="685588"/>
    <lineage>
        <taxon>Eukaryota</taxon>
        <taxon>Fungi</taxon>
        <taxon>Dikarya</taxon>
        <taxon>Basidiomycota</taxon>
        <taxon>Agaricomycotina</taxon>
        <taxon>Agaricomycetes</taxon>
        <taxon>Agaricomycetidae</taxon>
        <taxon>Agaricales</taxon>
        <taxon>Agaricineae</taxon>
        <taxon>Strophariaceae</taxon>
        <taxon>Galerina</taxon>
    </lineage>
</organism>
<sequence length="369" mass="40305">MLARPDQQAYLASTYSGSGVGQGAFEDVVHRRRVSTLTSTMTASITNLSRSLFSSGRSSSGCTPLSNRTSHIPRVNDFHPAQYAVALSKSRFNSLQRGQRRSLTPPARRYSTVAAVAVNRQASPAPRAPSCASARSPCCSPLPASLPERHTRRMIRGGAARLDDLRDLGARMVPKMGWEDKDNDTNDSRSGADGTWGFSEHEKKQAFRDEVAFNSLRCIYPGRAVTTTTDIFALQHLPSRTSHIMCLSEPLPTQHKFNRGSTAPYSSTTLLLDPPPQQRQPTRLHHRFSSSSRLQDGSPRLAPSHALAMGTNAYATAGQHQHNAAIIPSMLSNPLLACLSASSPTGTSPAQGRVWQGRKTRWTWCRYGP</sequence>
<dbReference type="AlphaFoldDB" id="A0A067SHI4"/>
<evidence type="ECO:0000313" key="2">
    <source>
        <dbReference type="EMBL" id="KDR70366.1"/>
    </source>
</evidence>
<evidence type="ECO:0000256" key="1">
    <source>
        <dbReference type="SAM" id="MobiDB-lite"/>
    </source>
</evidence>
<proteinExistence type="predicted"/>
<feature type="compositionally biased region" description="Basic and acidic residues" evidence="1">
    <location>
        <begin position="177"/>
        <end position="187"/>
    </location>
</feature>
<evidence type="ECO:0000313" key="3">
    <source>
        <dbReference type="Proteomes" id="UP000027222"/>
    </source>
</evidence>
<accession>A0A067SHI4</accession>
<reference evidence="3" key="1">
    <citation type="journal article" date="2014" name="Proc. Natl. Acad. Sci. U.S.A.">
        <title>Extensive sampling of basidiomycete genomes demonstrates inadequacy of the white-rot/brown-rot paradigm for wood decay fungi.</title>
        <authorList>
            <person name="Riley R."/>
            <person name="Salamov A.A."/>
            <person name="Brown D.W."/>
            <person name="Nagy L.G."/>
            <person name="Floudas D."/>
            <person name="Held B.W."/>
            <person name="Levasseur A."/>
            <person name="Lombard V."/>
            <person name="Morin E."/>
            <person name="Otillar R."/>
            <person name="Lindquist E.A."/>
            <person name="Sun H."/>
            <person name="LaButti K.M."/>
            <person name="Schmutz J."/>
            <person name="Jabbour D."/>
            <person name="Luo H."/>
            <person name="Baker S.E."/>
            <person name="Pisabarro A.G."/>
            <person name="Walton J.D."/>
            <person name="Blanchette R.A."/>
            <person name="Henrissat B."/>
            <person name="Martin F."/>
            <person name="Cullen D."/>
            <person name="Hibbett D.S."/>
            <person name="Grigoriev I.V."/>
        </authorList>
    </citation>
    <scope>NUCLEOTIDE SEQUENCE [LARGE SCALE GENOMIC DNA]</scope>
    <source>
        <strain evidence="3">CBS 339.88</strain>
    </source>
</reference>
<gene>
    <name evidence="2" type="ORF">GALMADRAFT_144670</name>
</gene>